<accession>A0AB37UG76</accession>
<reference evidence="1 2" key="1">
    <citation type="journal article" date="2019" name="Genome Biol. Evol.">
        <title>Day and night: Metabolic profiles and evolutionary relationships of six axenic non-marine cyanobacteria.</title>
        <authorList>
            <person name="Will S.E."/>
            <person name="Henke P."/>
            <person name="Boedeker C."/>
            <person name="Huang S."/>
            <person name="Brinkmann H."/>
            <person name="Rohde M."/>
            <person name="Jarek M."/>
            <person name="Friedl T."/>
            <person name="Seufert S."/>
            <person name="Schumacher M."/>
            <person name="Overmann J."/>
            <person name="Neumann-Schaal M."/>
            <person name="Petersen J."/>
        </authorList>
    </citation>
    <scope>NUCLEOTIDE SEQUENCE [LARGE SCALE GENOMIC DNA]</scope>
    <source>
        <strain evidence="1 2">SAG 39.79</strain>
    </source>
</reference>
<dbReference type="RefSeq" id="WP_106171114.1">
    <property type="nucleotide sequence ID" value="NZ_JAVKZF010000004.1"/>
</dbReference>
<dbReference type="InterPro" id="IPR010982">
    <property type="entry name" value="Lambda_DNA-bd_dom_sf"/>
</dbReference>
<evidence type="ECO:0008006" key="3">
    <source>
        <dbReference type="Google" id="ProtNLM"/>
    </source>
</evidence>
<dbReference type="SUPFAM" id="SSF47413">
    <property type="entry name" value="lambda repressor-like DNA-binding domains"/>
    <property type="match status" value="1"/>
</dbReference>
<organism evidence="1 2">
    <name type="scientific">Chroococcidiopsis cubana SAG 39.79</name>
    <dbReference type="NCBI Taxonomy" id="388085"/>
    <lineage>
        <taxon>Bacteria</taxon>
        <taxon>Bacillati</taxon>
        <taxon>Cyanobacteriota</taxon>
        <taxon>Cyanophyceae</taxon>
        <taxon>Chroococcidiopsidales</taxon>
        <taxon>Chroococcidiopsidaceae</taxon>
        <taxon>Chroococcidiopsis</taxon>
    </lineage>
</organism>
<name>A0AB37UG76_9CYAN</name>
<dbReference type="GO" id="GO:0003677">
    <property type="term" value="F:DNA binding"/>
    <property type="evidence" value="ECO:0007669"/>
    <property type="project" value="InterPro"/>
</dbReference>
<sequence length="90" mass="10024">MTTPISISPQDCSPLGLLILEYMQTHQLTFAQMAERLNISRAALKITCSKYGNPGTRLLPQLAQVLGQSEQQIELLVLENEAVQIKQRNS</sequence>
<evidence type="ECO:0000313" key="1">
    <source>
        <dbReference type="EMBL" id="RUT10603.1"/>
    </source>
</evidence>
<comment type="caution">
    <text evidence="1">The sequence shown here is derived from an EMBL/GenBank/DDBJ whole genome shotgun (WGS) entry which is preliminary data.</text>
</comment>
<gene>
    <name evidence="1" type="ORF">DSM107010_41700</name>
</gene>
<protein>
    <recommendedName>
        <fullName evidence="3">HTH cro/C1-type domain-containing protein</fullName>
    </recommendedName>
</protein>
<dbReference type="AlphaFoldDB" id="A0AB37UG76"/>
<keyword evidence="2" id="KW-1185">Reference proteome</keyword>
<dbReference type="Proteomes" id="UP000282574">
    <property type="component" value="Unassembled WGS sequence"/>
</dbReference>
<proteinExistence type="predicted"/>
<evidence type="ECO:0000313" key="2">
    <source>
        <dbReference type="Proteomes" id="UP000282574"/>
    </source>
</evidence>
<dbReference type="EMBL" id="RSCK01000040">
    <property type="protein sequence ID" value="RUT10603.1"/>
    <property type="molecule type" value="Genomic_DNA"/>
</dbReference>